<dbReference type="PANTHER" id="PTHR43155:SF2">
    <property type="entry name" value="CYCLIC DI-GMP PHOSPHODIESTERASE PA4108"/>
    <property type="match status" value="1"/>
</dbReference>
<dbReference type="EMBL" id="CP025746">
    <property type="protein sequence ID" value="QAA33423.1"/>
    <property type="molecule type" value="Genomic_DNA"/>
</dbReference>
<sequence>MKLVLTNDKLIGQVLGNPIYTESGTMFVNRGNKITDRAIALLRKMGIITIYIEDGNDDFNLQEVLEAPIKLNAIKVLKQIFEEVKKKEYVDEKKVTELVKDIMSNMNLSENAAMISNLVPNDDLAKLAVHSLDVTVLTLMVGIKKRYDEKKLAKLGAAALLHEIGKLFTNDKDHVKKAQEIIKRNPSFMSTTYMAVFYMFEREDGSGLFGVSGDKVHEFAKILGICDEYINDISGTEAMIPHEAIEKITADAISKFDKQIYKDFVESVYCYPNGLQVKLNNGLKAVVVMQNKGSTTRPILAAEVNGNYKFINLLDGENLTLFIEEVIM</sequence>
<keyword evidence="2" id="KW-0378">Hydrolase</keyword>
<name>A0A3R5QZY1_9CLOT</name>
<dbReference type="Pfam" id="PF01966">
    <property type="entry name" value="HD"/>
    <property type="match status" value="1"/>
</dbReference>
<proteinExistence type="predicted"/>
<protein>
    <submittedName>
        <fullName evidence="2">Phosphohydrolase</fullName>
    </submittedName>
</protein>
<dbReference type="KEGG" id="cmah:C1I91_18215"/>
<dbReference type="AlphaFoldDB" id="A0A3R5QZY1"/>
<accession>A0A3R5QZY1</accession>
<feature type="domain" description="HD" evidence="1">
    <location>
        <begin position="130"/>
        <end position="231"/>
    </location>
</feature>
<evidence type="ECO:0000313" key="3">
    <source>
        <dbReference type="Proteomes" id="UP000286268"/>
    </source>
</evidence>
<evidence type="ECO:0000259" key="1">
    <source>
        <dbReference type="Pfam" id="PF01966"/>
    </source>
</evidence>
<organism evidence="2 3">
    <name type="scientific">Clostridium manihotivorum</name>
    <dbReference type="NCBI Taxonomy" id="2320868"/>
    <lineage>
        <taxon>Bacteria</taxon>
        <taxon>Bacillati</taxon>
        <taxon>Bacillota</taxon>
        <taxon>Clostridia</taxon>
        <taxon>Eubacteriales</taxon>
        <taxon>Clostridiaceae</taxon>
        <taxon>Clostridium</taxon>
    </lineage>
</organism>
<gene>
    <name evidence="2" type="ORF">C1I91_18215</name>
</gene>
<reference evidence="2 3" key="1">
    <citation type="submission" date="2018-01" db="EMBL/GenBank/DDBJ databases">
        <title>Genome Sequencing and Assembly of Anaerobacter polyendosporus strain CT4.</title>
        <authorList>
            <person name="Tachaapaikoon C."/>
            <person name="Sutheeworapong S."/>
            <person name="Jenjaroenpun P."/>
            <person name="Wongsurawat T."/>
            <person name="Nookeaw I."/>
            <person name="Cheawchanlertfa P."/>
            <person name="Kosugi A."/>
            <person name="Cheevadhanarak S."/>
            <person name="Ratanakhanokchai K."/>
        </authorList>
    </citation>
    <scope>NUCLEOTIDE SEQUENCE [LARGE SCALE GENOMIC DNA]</scope>
    <source>
        <strain evidence="2 3">CT4</strain>
    </source>
</reference>
<dbReference type="RefSeq" id="WP_128214146.1">
    <property type="nucleotide sequence ID" value="NZ_CP025746.1"/>
</dbReference>
<dbReference type="PANTHER" id="PTHR43155">
    <property type="entry name" value="CYCLIC DI-GMP PHOSPHODIESTERASE PA4108-RELATED"/>
    <property type="match status" value="1"/>
</dbReference>
<dbReference type="Proteomes" id="UP000286268">
    <property type="component" value="Chromosome"/>
</dbReference>
<evidence type="ECO:0000313" key="2">
    <source>
        <dbReference type="EMBL" id="QAA33423.1"/>
    </source>
</evidence>
<keyword evidence="3" id="KW-1185">Reference proteome</keyword>
<dbReference type="SUPFAM" id="SSF109604">
    <property type="entry name" value="HD-domain/PDEase-like"/>
    <property type="match status" value="1"/>
</dbReference>
<dbReference type="InterPro" id="IPR006674">
    <property type="entry name" value="HD_domain"/>
</dbReference>
<dbReference type="GO" id="GO:0016787">
    <property type="term" value="F:hydrolase activity"/>
    <property type="evidence" value="ECO:0007669"/>
    <property type="project" value="UniProtKB-KW"/>
</dbReference>
<dbReference type="Gene3D" id="1.10.3210.10">
    <property type="entry name" value="Hypothetical protein af1432"/>
    <property type="match status" value="1"/>
</dbReference>
<dbReference type="OrthoDB" id="9804747at2"/>